<evidence type="ECO:0000313" key="3">
    <source>
        <dbReference type="Proteomes" id="UP000195573"/>
    </source>
</evidence>
<dbReference type="Proteomes" id="UP000195573">
    <property type="component" value="Chromosome"/>
</dbReference>
<evidence type="ECO:0000313" key="2">
    <source>
        <dbReference type="EMBL" id="ART76149.1"/>
    </source>
</evidence>
<gene>
    <name evidence="2" type="ORF">B4U37_08900</name>
</gene>
<proteinExistence type="predicted"/>
<keyword evidence="1" id="KW-1133">Transmembrane helix</keyword>
<name>A0ABN4ZG24_9BACI</name>
<keyword evidence="1" id="KW-0812">Transmembrane</keyword>
<keyword evidence="3" id="KW-1185">Reference proteome</keyword>
<keyword evidence="1" id="KW-0472">Membrane</keyword>
<dbReference type="EMBL" id="CP020880">
    <property type="protein sequence ID" value="ART76149.1"/>
    <property type="molecule type" value="Genomic_DNA"/>
</dbReference>
<organism evidence="2 3">
    <name type="scientific">Sutcliffiella horikoshii</name>
    <dbReference type="NCBI Taxonomy" id="79883"/>
    <lineage>
        <taxon>Bacteria</taxon>
        <taxon>Bacillati</taxon>
        <taxon>Bacillota</taxon>
        <taxon>Bacilli</taxon>
        <taxon>Bacillales</taxon>
        <taxon>Bacillaceae</taxon>
        <taxon>Sutcliffiella</taxon>
    </lineage>
</organism>
<sequence>MLRPRNEVRRLKVAPRKAKPFAEINSGCKEGKSSSKAILLLYRAFFHTCIPVLLILSKSNKEETQ</sequence>
<protein>
    <submittedName>
        <fullName evidence="2">Uncharacterized protein</fullName>
    </submittedName>
</protein>
<accession>A0ABN4ZG24</accession>
<evidence type="ECO:0000256" key="1">
    <source>
        <dbReference type="SAM" id="Phobius"/>
    </source>
</evidence>
<feature type="transmembrane region" description="Helical" evidence="1">
    <location>
        <begin position="39"/>
        <end position="57"/>
    </location>
</feature>
<reference evidence="2 3" key="1">
    <citation type="submission" date="2017-04" db="EMBL/GenBank/DDBJ databases">
        <title>Complete Genome Sequence of the Bacillus horikoshii 20a strain from Cuatro Cienegas, Coahuila, Mexico.</title>
        <authorList>
            <person name="Zarza E."/>
            <person name="Alcaraz L.D."/>
            <person name="Aguilar-Salinas B."/>
            <person name="Islas A."/>
            <person name="Olmedo-Alvarez G."/>
        </authorList>
    </citation>
    <scope>NUCLEOTIDE SEQUENCE [LARGE SCALE GENOMIC DNA]</scope>
    <source>
        <strain evidence="2 3">20a</strain>
    </source>
</reference>